<dbReference type="Proteomes" id="UP000601435">
    <property type="component" value="Unassembled WGS sequence"/>
</dbReference>
<gene>
    <name evidence="3" type="primary">ML5</name>
    <name evidence="3" type="ORF">SNEC2469_LOCUS12782</name>
</gene>
<feature type="domain" description="RRM" evidence="2">
    <location>
        <begin position="119"/>
        <end position="204"/>
    </location>
</feature>
<proteinExistence type="predicted"/>
<dbReference type="CDD" id="cd12277">
    <property type="entry name" value="RRM3_MEI2_EAR1_like"/>
    <property type="match status" value="1"/>
</dbReference>
<reference evidence="3" key="1">
    <citation type="submission" date="2021-02" db="EMBL/GenBank/DDBJ databases">
        <authorList>
            <person name="Dougan E. K."/>
            <person name="Rhodes N."/>
            <person name="Thang M."/>
            <person name="Chan C."/>
        </authorList>
    </citation>
    <scope>NUCLEOTIDE SEQUENCE</scope>
</reference>
<keyword evidence="4" id="KW-1185">Reference proteome</keyword>
<evidence type="ECO:0000313" key="3">
    <source>
        <dbReference type="EMBL" id="CAE7458401.1"/>
    </source>
</evidence>
<dbReference type="Gene3D" id="3.30.70.330">
    <property type="match status" value="1"/>
</dbReference>
<organism evidence="3 4">
    <name type="scientific">Symbiodinium necroappetens</name>
    <dbReference type="NCBI Taxonomy" id="1628268"/>
    <lineage>
        <taxon>Eukaryota</taxon>
        <taxon>Sar</taxon>
        <taxon>Alveolata</taxon>
        <taxon>Dinophyceae</taxon>
        <taxon>Suessiales</taxon>
        <taxon>Symbiodiniaceae</taxon>
        <taxon>Symbiodinium</taxon>
    </lineage>
</organism>
<name>A0A812S156_9DINO</name>
<evidence type="ECO:0000313" key="4">
    <source>
        <dbReference type="Proteomes" id="UP000601435"/>
    </source>
</evidence>
<evidence type="ECO:0000256" key="1">
    <source>
        <dbReference type="PROSITE-ProRule" id="PRU00176"/>
    </source>
</evidence>
<dbReference type="InterPro" id="IPR000504">
    <property type="entry name" value="RRM_dom"/>
</dbReference>
<sequence>MARRAAATAVAVVPVRRLVSADLPLKVDRDALALDMKDELLPSLVYAEDLLSGPAHLGRSILDCTQHEEGAEPMRVKMVGRSHEALDDVDPVAHGPEFCSARGDPPSDESMPAEWLQVTTIMMRNLPNKYTQRMLLMEVNHAGFFGSFDFFYLPIDTETGANRGYAFLNFLDPALAWTFRMMYEGRKMSRFNSSKIITIVPATLQGFEANYMHYAFARVSRGDLTARPLFLRDTKASLLGTQEAPGPCRAGGRSGEDAWYAPLPAYEEANPMWSESDSSGTSQDAEVPLGTAGYVPKFCSQCGGRIQLIFAFCPSCGQALDFS</sequence>
<protein>
    <submittedName>
        <fullName evidence="3">ML5 protein</fullName>
    </submittedName>
</protein>
<keyword evidence="1" id="KW-0694">RNA-binding</keyword>
<dbReference type="InterPro" id="IPR007201">
    <property type="entry name" value="Mei2-like_Rrm_C"/>
</dbReference>
<comment type="caution">
    <text evidence="3">The sequence shown here is derived from an EMBL/GenBank/DDBJ whole genome shotgun (WGS) entry which is preliminary data.</text>
</comment>
<dbReference type="OrthoDB" id="417481at2759"/>
<accession>A0A812S156</accession>
<dbReference type="SUPFAM" id="SSF54928">
    <property type="entry name" value="RNA-binding domain, RBD"/>
    <property type="match status" value="1"/>
</dbReference>
<dbReference type="EMBL" id="CAJNJA010020336">
    <property type="protein sequence ID" value="CAE7458401.1"/>
    <property type="molecule type" value="Genomic_DNA"/>
</dbReference>
<dbReference type="InterPro" id="IPR012677">
    <property type="entry name" value="Nucleotide-bd_a/b_plait_sf"/>
</dbReference>
<dbReference type="GO" id="GO:0003723">
    <property type="term" value="F:RNA binding"/>
    <property type="evidence" value="ECO:0007669"/>
    <property type="project" value="UniProtKB-UniRule"/>
</dbReference>
<dbReference type="Pfam" id="PF04059">
    <property type="entry name" value="RRM_2"/>
    <property type="match status" value="1"/>
</dbReference>
<dbReference type="InterPro" id="IPR035979">
    <property type="entry name" value="RBD_domain_sf"/>
</dbReference>
<dbReference type="AlphaFoldDB" id="A0A812S156"/>
<evidence type="ECO:0000259" key="2">
    <source>
        <dbReference type="PROSITE" id="PS50102"/>
    </source>
</evidence>
<dbReference type="PROSITE" id="PS50102">
    <property type="entry name" value="RRM"/>
    <property type="match status" value="1"/>
</dbReference>